<dbReference type="Gene3D" id="1.20.5.110">
    <property type="match status" value="1"/>
</dbReference>
<dbReference type="PROSITE" id="PS00914">
    <property type="entry name" value="SYNTAXIN"/>
    <property type="match status" value="1"/>
</dbReference>
<gene>
    <name evidence="4" type="ORF">TTHERM_00578680</name>
</gene>
<dbReference type="GO" id="GO:0006886">
    <property type="term" value="P:intracellular protein transport"/>
    <property type="evidence" value="ECO:0007669"/>
    <property type="project" value="InterPro"/>
</dbReference>
<keyword evidence="2" id="KW-1133">Transmembrane helix</keyword>
<keyword evidence="2 4" id="KW-0812">Transmembrane</keyword>
<dbReference type="GO" id="GO:0016192">
    <property type="term" value="P:vesicle-mediated transport"/>
    <property type="evidence" value="ECO:0007669"/>
    <property type="project" value="InterPro"/>
</dbReference>
<dbReference type="SUPFAM" id="SSF47661">
    <property type="entry name" value="t-snare proteins"/>
    <property type="match status" value="1"/>
</dbReference>
<dbReference type="GO" id="GO:0005484">
    <property type="term" value="F:SNAP receptor activity"/>
    <property type="evidence" value="ECO:0007669"/>
    <property type="project" value="InterPro"/>
</dbReference>
<dbReference type="RefSeq" id="XP_001022869.2">
    <property type="nucleotide sequence ID" value="XM_001022869.2"/>
</dbReference>
<dbReference type="Proteomes" id="UP000009168">
    <property type="component" value="Unassembled WGS sequence"/>
</dbReference>
<dbReference type="SUPFAM" id="SSF58038">
    <property type="entry name" value="SNARE fusion complex"/>
    <property type="match status" value="1"/>
</dbReference>
<dbReference type="InParanoid" id="I7MLL0"/>
<dbReference type="SMART" id="SM00397">
    <property type="entry name" value="t_SNARE"/>
    <property type="match status" value="1"/>
</dbReference>
<feature type="transmembrane region" description="Helical" evidence="2">
    <location>
        <begin position="267"/>
        <end position="288"/>
    </location>
</feature>
<dbReference type="GO" id="GO:0016020">
    <property type="term" value="C:membrane"/>
    <property type="evidence" value="ECO:0007669"/>
    <property type="project" value="InterPro"/>
</dbReference>
<sequence>MQKQENLLKLEYYLEQVENIQKQVQAKDESLQQMIKTGVNHSNYSEAWNLQQEIELMLKQNSQNMQKYISQFSSNIIRISQTQQRQQLMQRCIDGGNKAEKQMKSILKNLQTLSDQIFEQKKKIQVDQKSHISQISNQSSDYFKSEVSGSGGDSEDIQANMQVIDYEQEMVKQRQVELDKIQQLVNNLNSMMIQLFEMIKEQGKCLNLIEENINQMHAQVKGSNYVTNNSSQYSDQLSDQLLSKRDLESNQSETFTTPQKKKKSKKMWYIIIVLLIITGVGVGIYFGVS</sequence>
<dbReference type="PROSITE" id="PS50192">
    <property type="entry name" value="T_SNARE"/>
    <property type="match status" value="1"/>
</dbReference>
<dbReference type="KEGG" id="tet:TTHERM_00578680"/>
<dbReference type="InterPro" id="IPR010989">
    <property type="entry name" value="SNARE"/>
</dbReference>
<evidence type="ECO:0000256" key="2">
    <source>
        <dbReference type="SAM" id="Phobius"/>
    </source>
</evidence>
<evidence type="ECO:0000313" key="5">
    <source>
        <dbReference type="Proteomes" id="UP000009168"/>
    </source>
</evidence>
<dbReference type="OrthoDB" id="75754at2759"/>
<protein>
    <submittedName>
        <fullName evidence="4">Transmembrane protein, putative</fullName>
    </submittedName>
</protein>
<reference evidence="5" key="1">
    <citation type="journal article" date="2006" name="PLoS Biol.">
        <title>Macronuclear genome sequence of the ciliate Tetrahymena thermophila, a model eukaryote.</title>
        <authorList>
            <person name="Eisen J.A."/>
            <person name="Coyne R.S."/>
            <person name="Wu M."/>
            <person name="Wu D."/>
            <person name="Thiagarajan M."/>
            <person name="Wortman J.R."/>
            <person name="Badger J.H."/>
            <person name="Ren Q."/>
            <person name="Amedeo P."/>
            <person name="Jones K.M."/>
            <person name="Tallon L.J."/>
            <person name="Delcher A.L."/>
            <person name="Salzberg S.L."/>
            <person name="Silva J.C."/>
            <person name="Haas B.J."/>
            <person name="Majoros W.H."/>
            <person name="Farzad M."/>
            <person name="Carlton J.M."/>
            <person name="Smith R.K. Jr."/>
            <person name="Garg J."/>
            <person name="Pearlman R.E."/>
            <person name="Karrer K.M."/>
            <person name="Sun L."/>
            <person name="Manning G."/>
            <person name="Elde N.C."/>
            <person name="Turkewitz A.P."/>
            <person name="Asai D.J."/>
            <person name="Wilkes D.E."/>
            <person name="Wang Y."/>
            <person name="Cai H."/>
            <person name="Collins K."/>
            <person name="Stewart B.A."/>
            <person name="Lee S.R."/>
            <person name="Wilamowska K."/>
            <person name="Weinberg Z."/>
            <person name="Ruzzo W.L."/>
            <person name="Wloga D."/>
            <person name="Gaertig J."/>
            <person name="Frankel J."/>
            <person name="Tsao C.-C."/>
            <person name="Gorovsky M.A."/>
            <person name="Keeling P.J."/>
            <person name="Waller R.F."/>
            <person name="Patron N.J."/>
            <person name="Cherry J.M."/>
            <person name="Stover N.A."/>
            <person name="Krieger C.J."/>
            <person name="del Toro C."/>
            <person name="Ryder H.F."/>
            <person name="Williamson S.C."/>
            <person name="Barbeau R.A."/>
            <person name="Hamilton E.P."/>
            <person name="Orias E."/>
        </authorList>
    </citation>
    <scope>NUCLEOTIDE SEQUENCE [LARGE SCALE GENOMIC DNA]</scope>
    <source>
        <strain evidence="5">SB210</strain>
    </source>
</reference>
<dbReference type="AlphaFoldDB" id="I7MLL0"/>
<evidence type="ECO:0000259" key="3">
    <source>
        <dbReference type="PROSITE" id="PS50192"/>
    </source>
</evidence>
<proteinExistence type="inferred from homology"/>
<dbReference type="EMBL" id="GG662527">
    <property type="protein sequence ID" value="EAS02624.2"/>
    <property type="molecule type" value="Genomic_DNA"/>
</dbReference>
<evidence type="ECO:0000313" key="4">
    <source>
        <dbReference type="EMBL" id="EAS02624.2"/>
    </source>
</evidence>
<dbReference type="InterPro" id="IPR006012">
    <property type="entry name" value="Syntaxin/epimorphin_CS"/>
</dbReference>
<name>I7MLL0_TETTS</name>
<keyword evidence="5" id="KW-1185">Reference proteome</keyword>
<dbReference type="GeneID" id="7833757"/>
<feature type="domain" description="T-SNARE coiled-coil homology" evidence="3">
    <location>
        <begin position="168"/>
        <end position="230"/>
    </location>
</feature>
<dbReference type="InterPro" id="IPR000727">
    <property type="entry name" value="T_SNARE_dom"/>
</dbReference>
<organism evidence="4 5">
    <name type="scientific">Tetrahymena thermophila (strain SB210)</name>
    <dbReference type="NCBI Taxonomy" id="312017"/>
    <lineage>
        <taxon>Eukaryota</taxon>
        <taxon>Sar</taxon>
        <taxon>Alveolata</taxon>
        <taxon>Ciliophora</taxon>
        <taxon>Intramacronucleata</taxon>
        <taxon>Oligohymenophorea</taxon>
        <taxon>Hymenostomatida</taxon>
        <taxon>Tetrahymenina</taxon>
        <taxon>Tetrahymenidae</taxon>
        <taxon>Tetrahymena</taxon>
    </lineage>
</organism>
<accession>I7MLL0</accession>
<comment type="similarity">
    <text evidence="1">Belongs to the syntaxin family.</text>
</comment>
<keyword evidence="2" id="KW-0472">Membrane</keyword>
<evidence type="ECO:0000256" key="1">
    <source>
        <dbReference type="ARBA" id="ARBA00009063"/>
    </source>
</evidence>